<proteinExistence type="predicted"/>
<name>A0A2N3LRR1_9HYPH</name>
<dbReference type="Gene3D" id="1.25.40.10">
    <property type="entry name" value="Tetratricopeptide repeat domain"/>
    <property type="match status" value="1"/>
</dbReference>
<accession>A0A2N3LRR1</accession>
<keyword evidence="2" id="KW-1185">Reference proteome</keyword>
<dbReference type="InterPro" id="IPR019734">
    <property type="entry name" value="TPR_rpt"/>
</dbReference>
<sequence length="173" mass="18764">MGAFAILRLSIKACLMKRQIYLSALVVTLSIQLTACSTAFEDSLLEDGPEYSQFASQQATLRNRAKAAFRQNDFAGAERTYRAVLAKDPLDPEAWLGFAAASDRLGRFEVADKAYAQVIAIAGRRGEVVNNMGWSQWHRGNREAAKLLFAEALTLAPGNPVIAANASAQNAKS</sequence>
<gene>
    <name evidence="1" type="ORF">CXZ10_20750</name>
</gene>
<dbReference type="InterPro" id="IPR011990">
    <property type="entry name" value="TPR-like_helical_dom_sf"/>
</dbReference>
<reference evidence="1 2" key="1">
    <citation type="submission" date="2017-12" db="EMBL/GenBank/DDBJ databases">
        <title>Anaerobic carbon monoxide metabolism by Pleomorphomonas carboxyditropha sp. nov., a new mesophilic hydrogenogenic carboxidotroph.</title>
        <authorList>
            <person name="Esquivel-Elizondo S."/>
            <person name="Krajmalnik-Brown R."/>
        </authorList>
    </citation>
    <scope>NUCLEOTIDE SEQUENCE [LARGE SCALE GENOMIC DNA]</scope>
    <source>
        <strain evidence="1 2">R5-392</strain>
    </source>
</reference>
<dbReference type="AlphaFoldDB" id="A0A2N3LRR1"/>
<evidence type="ECO:0000313" key="2">
    <source>
        <dbReference type="Proteomes" id="UP000233491"/>
    </source>
</evidence>
<protein>
    <submittedName>
        <fullName evidence="1">Uncharacterized protein</fullName>
    </submittedName>
</protein>
<dbReference type="Proteomes" id="UP000233491">
    <property type="component" value="Unassembled WGS sequence"/>
</dbReference>
<dbReference type="OrthoDB" id="8445347at2"/>
<dbReference type="EMBL" id="PJNW01000023">
    <property type="protein sequence ID" value="PKR87234.1"/>
    <property type="molecule type" value="Genomic_DNA"/>
</dbReference>
<dbReference type="Pfam" id="PF13432">
    <property type="entry name" value="TPR_16"/>
    <property type="match status" value="1"/>
</dbReference>
<evidence type="ECO:0000313" key="1">
    <source>
        <dbReference type="EMBL" id="PKR87234.1"/>
    </source>
</evidence>
<dbReference type="SUPFAM" id="SSF48452">
    <property type="entry name" value="TPR-like"/>
    <property type="match status" value="1"/>
</dbReference>
<dbReference type="SMART" id="SM00028">
    <property type="entry name" value="TPR"/>
    <property type="match status" value="3"/>
</dbReference>
<comment type="caution">
    <text evidence="1">The sequence shown here is derived from an EMBL/GenBank/DDBJ whole genome shotgun (WGS) entry which is preliminary data.</text>
</comment>
<organism evidence="1 2">
    <name type="scientific">Pleomorphomonas diazotrophica</name>
    <dbReference type="NCBI Taxonomy" id="1166257"/>
    <lineage>
        <taxon>Bacteria</taxon>
        <taxon>Pseudomonadati</taxon>
        <taxon>Pseudomonadota</taxon>
        <taxon>Alphaproteobacteria</taxon>
        <taxon>Hyphomicrobiales</taxon>
        <taxon>Pleomorphomonadaceae</taxon>
        <taxon>Pleomorphomonas</taxon>
    </lineage>
</organism>